<organism evidence="2 3">
    <name type="scientific">Paragonimus westermani</name>
    <dbReference type="NCBI Taxonomy" id="34504"/>
    <lineage>
        <taxon>Eukaryota</taxon>
        <taxon>Metazoa</taxon>
        <taxon>Spiralia</taxon>
        <taxon>Lophotrochozoa</taxon>
        <taxon>Platyhelminthes</taxon>
        <taxon>Trematoda</taxon>
        <taxon>Digenea</taxon>
        <taxon>Plagiorchiida</taxon>
        <taxon>Troglotremata</taxon>
        <taxon>Troglotrematidae</taxon>
        <taxon>Paragonimus</taxon>
    </lineage>
</organism>
<evidence type="ECO:0000313" key="3">
    <source>
        <dbReference type="Proteomes" id="UP000699462"/>
    </source>
</evidence>
<dbReference type="OrthoDB" id="19439at2759"/>
<evidence type="ECO:0000313" key="2">
    <source>
        <dbReference type="EMBL" id="KAF8563356.1"/>
    </source>
</evidence>
<accession>A0A8T0D7K3</accession>
<feature type="region of interest" description="Disordered" evidence="1">
    <location>
        <begin position="72"/>
        <end position="98"/>
    </location>
</feature>
<name>A0A8T0D7K3_9TREM</name>
<comment type="caution">
    <text evidence="2">The sequence shown here is derived from an EMBL/GenBank/DDBJ whole genome shotgun (WGS) entry which is preliminary data.</text>
</comment>
<sequence length="98" mass="11399">MLRQFFRAFSRTNPGYQRSFSVKIRWWPTLKNPWEERSKFKPGETELPKVEYEVSKSDFEWVKKIISTGEIPLPNEGLTTPTPSGWVPPNPVHSAGHQ</sequence>
<keyword evidence="3" id="KW-1185">Reference proteome</keyword>
<evidence type="ECO:0000256" key="1">
    <source>
        <dbReference type="SAM" id="MobiDB-lite"/>
    </source>
</evidence>
<dbReference type="Proteomes" id="UP000699462">
    <property type="component" value="Unassembled WGS sequence"/>
</dbReference>
<protein>
    <submittedName>
        <fullName evidence="2">Uncharacterized protein</fullName>
    </submittedName>
</protein>
<reference evidence="2 3" key="1">
    <citation type="submission" date="2019-07" db="EMBL/GenBank/DDBJ databases">
        <title>Annotation for the trematode Paragonimus westermani.</title>
        <authorList>
            <person name="Choi Y.-J."/>
        </authorList>
    </citation>
    <scope>NUCLEOTIDE SEQUENCE [LARGE SCALE GENOMIC DNA]</scope>
    <source>
        <strain evidence="2">180907_Pwestermani</strain>
    </source>
</reference>
<proteinExistence type="predicted"/>
<dbReference type="EMBL" id="JTDF01012148">
    <property type="protein sequence ID" value="KAF8563356.1"/>
    <property type="molecule type" value="Genomic_DNA"/>
</dbReference>
<gene>
    <name evidence="2" type="ORF">P879_09461</name>
</gene>
<dbReference type="AlphaFoldDB" id="A0A8T0D7K3"/>